<dbReference type="InterPro" id="IPR036759">
    <property type="entry name" value="TPK_catalytic_sf"/>
</dbReference>
<name>A0ABV7CVC7_9BACI</name>
<dbReference type="InterPro" id="IPR007371">
    <property type="entry name" value="TPK_catalytic"/>
</dbReference>
<accession>A0ABV7CVC7</accession>
<gene>
    <name evidence="7" type="ORF">ACFOGI_08465</name>
</gene>
<evidence type="ECO:0000256" key="1">
    <source>
        <dbReference type="ARBA" id="ARBA00022679"/>
    </source>
</evidence>
<dbReference type="InterPro" id="IPR036371">
    <property type="entry name" value="TPK_B1-bd_sf"/>
</dbReference>
<organism evidence="7 8">
    <name type="scientific">Virgibacillus xinjiangensis</name>
    <dbReference type="NCBI Taxonomy" id="393090"/>
    <lineage>
        <taxon>Bacteria</taxon>
        <taxon>Bacillati</taxon>
        <taxon>Bacillota</taxon>
        <taxon>Bacilli</taxon>
        <taxon>Bacillales</taxon>
        <taxon>Bacillaceae</taxon>
        <taxon>Virgibacillus</taxon>
    </lineage>
</organism>
<reference evidence="8" key="1">
    <citation type="journal article" date="2019" name="Int. J. Syst. Evol. Microbiol.">
        <title>The Global Catalogue of Microorganisms (GCM) 10K type strain sequencing project: providing services to taxonomists for standard genome sequencing and annotation.</title>
        <authorList>
            <consortium name="The Broad Institute Genomics Platform"/>
            <consortium name="The Broad Institute Genome Sequencing Center for Infectious Disease"/>
            <person name="Wu L."/>
            <person name="Ma J."/>
        </authorList>
    </citation>
    <scope>NUCLEOTIDE SEQUENCE [LARGE SCALE GENOMIC DNA]</scope>
    <source>
        <strain evidence="8">KCTC 13128</strain>
    </source>
</reference>
<protein>
    <recommendedName>
        <fullName evidence="5">Thiamine diphosphokinase</fullName>
        <ecNumber evidence="5">2.7.6.2</ecNumber>
    </recommendedName>
</protein>
<dbReference type="InterPro" id="IPR053149">
    <property type="entry name" value="TPK"/>
</dbReference>
<feature type="domain" description="Thiamin pyrophosphokinase thiamin-binding" evidence="6">
    <location>
        <begin position="142"/>
        <end position="208"/>
    </location>
</feature>
<keyword evidence="4" id="KW-0067">ATP-binding</keyword>
<dbReference type="PANTHER" id="PTHR41299:SF1">
    <property type="entry name" value="THIAMINE PYROPHOSPHOKINASE"/>
    <property type="match status" value="1"/>
</dbReference>
<evidence type="ECO:0000256" key="2">
    <source>
        <dbReference type="ARBA" id="ARBA00022741"/>
    </source>
</evidence>
<evidence type="ECO:0000313" key="7">
    <source>
        <dbReference type="EMBL" id="MFC3040287.1"/>
    </source>
</evidence>
<comment type="caution">
    <text evidence="7">The sequence shown here is derived from an EMBL/GenBank/DDBJ whole genome shotgun (WGS) entry which is preliminary data.</text>
</comment>
<keyword evidence="2" id="KW-0547">Nucleotide-binding</keyword>
<dbReference type="PANTHER" id="PTHR41299">
    <property type="entry name" value="THIAMINE PYROPHOSPHOKINASE"/>
    <property type="match status" value="1"/>
</dbReference>
<keyword evidence="3" id="KW-0418">Kinase</keyword>
<proteinExistence type="predicted"/>
<dbReference type="Pfam" id="PF04265">
    <property type="entry name" value="TPK_B1_binding"/>
    <property type="match status" value="1"/>
</dbReference>
<dbReference type="SMART" id="SM00983">
    <property type="entry name" value="TPK_B1_binding"/>
    <property type="match status" value="1"/>
</dbReference>
<dbReference type="EC" id="2.7.6.2" evidence="5"/>
<dbReference type="RefSeq" id="WP_390271374.1">
    <property type="nucleotide sequence ID" value="NZ_JBHRSA010000034.1"/>
</dbReference>
<evidence type="ECO:0000259" key="6">
    <source>
        <dbReference type="SMART" id="SM00983"/>
    </source>
</evidence>
<dbReference type="SUPFAM" id="SSF63999">
    <property type="entry name" value="Thiamin pyrophosphokinase, catalytic domain"/>
    <property type="match status" value="1"/>
</dbReference>
<dbReference type="Gene3D" id="3.40.50.10240">
    <property type="entry name" value="Thiamin pyrophosphokinase, catalytic domain"/>
    <property type="match status" value="1"/>
</dbReference>
<dbReference type="GO" id="GO:0004788">
    <property type="term" value="F:thiamine diphosphokinase activity"/>
    <property type="evidence" value="ECO:0007669"/>
    <property type="project" value="UniProtKB-EC"/>
</dbReference>
<dbReference type="Pfam" id="PF04263">
    <property type="entry name" value="TPK_catalytic"/>
    <property type="match status" value="1"/>
</dbReference>
<dbReference type="SUPFAM" id="SSF63862">
    <property type="entry name" value="Thiamin pyrophosphokinase, substrate-binding domain"/>
    <property type="match status" value="1"/>
</dbReference>
<dbReference type="NCBIfam" id="TIGR01378">
    <property type="entry name" value="thi_PPkinase"/>
    <property type="match status" value="1"/>
</dbReference>
<dbReference type="CDD" id="cd07995">
    <property type="entry name" value="TPK"/>
    <property type="match status" value="1"/>
</dbReference>
<sequence length="218" mass="24226">MTIVGIVGNGPPALCADLANFADHIDIWIGADRGALTLMEQQLPLHYAVGDFDSVEFEQRVRIEKAAEVFEEHPSDKDETDLEIALLQAYALHPQTIYLFGVTGGRLDHELVNIQLLYSIIKEGARGVVADKSNLLEMKFPGNHQVENTAEFPLVSFIPYSRKVHGLSLSGFKYPLTKQDISWGSTLCISNELISKYGTFSFDEGILLLVKSRDTIPF</sequence>
<evidence type="ECO:0000256" key="3">
    <source>
        <dbReference type="ARBA" id="ARBA00022777"/>
    </source>
</evidence>
<dbReference type="InterPro" id="IPR006282">
    <property type="entry name" value="Thi_PPkinase"/>
</dbReference>
<evidence type="ECO:0000313" key="8">
    <source>
        <dbReference type="Proteomes" id="UP001595279"/>
    </source>
</evidence>
<keyword evidence="8" id="KW-1185">Reference proteome</keyword>
<keyword evidence="1 7" id="KW-0808">Transferase</keyword>
<dbReference type="InterPro" id="IPR007373">
    <property type="entry name" value="Thiamin_PyroPKinase_B1-bd"/>
</dbReference>
<evidence type="ECO:0000256" key="5">
    <source>
        <dbReference type="NCBIfam" id="TIGR01378"/>
    </source>
</evidence>
<dbReference type="Proteomes" id="UP001595279">
    <property type="component" value="Unassembled WGS sequence"/>
</dbReference>
<dbReference type="EMBL" id="JBHRSA010000034">
    <property type="protein sequence ID" value="MFC3040287.1"/>
    <property type="molecule type" value="Genomic_DNA"/>
</dbReference>
<evidence type="ECO:0000256" key="4">
    <source>
        <dbReference type="ARBA" id="ARBA00022840"/>
    </source>
</evidence>